<dbReference type="EMBL" id="QOIP01000007">
    <property type="protein sequence ID" value="RLU20453.1"/>
    <property type="molecule type" value="Genomic_DNA"/>
</dbReference>
<proteinExistence type="predicted"/>
<organism evidence="1 2">
    <name type="scientific">Ooceraea biroi</name>
    <name type="common">Clonal raider ant</name>
    <name type="synonym">Cerapachys biroi</name>
    <dbReference type="NCBI Taxonomy" id="2015173"/>
    <lineage>
        <taxon>Eukaryota</taxon>
        <taxon>Metazoa</taxon>
        <taxon>Ecdysozoa</taxon>
        <taxon>Arthropoda</taxon>
        <taxon>Hexapoda</taxon>
        <taxon>Insecta</taxon>
        <taxon>Pterygota</taxon>
        <taxon>Neoptera</taxon>
        <taxon>Endopterygota</taxon>
        <taxon>Hymenoptera</taxon>
        <taxon>Apocrita</taxon>
        <taxon>Aculeata</taxon>
        <taxon>Formicoidea</taxon>
        <taxon>Formicidae</taxon>
        <taxon>Dorylinae</taxon>
        <taxon>Ooceraea</taxon>
    </lineage>
</organism>
<sequence length="147" mass="15943">MKGPRRIGGGLPNGRRLDYCQKTRQARGVLLVYLSICALLPDAIFTASAHVRETFKEGAQRHANDANNDPMEDLPVFEPTAANVSAFVGQTAYLPCRVRNLGDKVVLSKARVSTLALSVLSITCHQKLSELMVPMLMSTISIKSGTS</sequence>
<evidence type="ECO:0000313" key="1">
    <source>
        <dbReference type="EMBL" id="RLU20453.1"/>
    </source>
</evidence>
<protein>
    <submittedName>
        <fullName evidence="1">Uncharacterized protein</fullName>
    </submittedName>
</protein>
<gene>
    <name evidence="1" type="ORF">DMN91_007063</name>
</gene>
<comment type="caution">
    <text evidence="1">The sequence shown here is derived from an EMBL/GenBank/DDBJ whole genome shotgun (WGS) entry which is preliminary data.</text>
</comment>
<dbReference type="Proteomes" id="UP000279307">
    <property type="component" value="Chromosome 7"/>
</dbReference>
<reference evidence="1 2" key="1">
    <citation type="journal article" date="2018" name="Genome Res.">
        <title>The genomic architecture and molecular evolution of ant odorant receptors.</title>
        <authorList>
            <person name="McKenzie S.K."/>
            <person name="Kronauer D.J.C."/>
        </authorList>
    </citation>
    <scope>NUCLEOTIDE SEQUENCE [LARGE SCALE GENOMIC DNA]</scope>
    <source>
        <strain evidence="1">Clonal line C1</strain>
    </source>
</reference>
<dbReference type="AlphaFoldDB" id="A0A3L8DJV3"/>
<accession>A0A3L8DJV3</accession>
<evidence type="ECO:0000313" key="2">
    <source>
        <dbReference type="Proteomes" id="UP000279307"/>
    </source>
</evidence>
<name>A0A3L8DJV3_OOCBI</name>
<dbReference type="OrthoDB" id="6377396at2759"/>